<accession>A0AAW6LUL3</accession>
<dbReference type="InterPro" id="IPR002347">
    <property type="entry name" value="SDR_fam"/>
</dbReference>
<dbReference type="EMBL" id="JARDXE010000029">
    <property type="protein sequence ID" value="MDE8649588.1"/>
    <property type="molecule type" value="Genomic_DNA"/>
</dbReference>
<dbReference type="RefSeq" id="WP_064688380.1">
    <property type="nucleotide sequence ID" value="NZ_AP023173.1"/>
</dbReference>
<comment type="similarity">
    <text evidence="1">Belongs to the short-chain dehydrogenases/reductases (SDR) family.</text>
</comment>
<keyword evidence="2" id="KW-0560">Oxidoreductase</keyword>
<evidence type="ECO:0000256" key="1">
    <source>
        <dbReference type="ARBA" id="ARBA00006484"/>
    </source>
</evidence>
<protein>
    <submittedName>
        <fullName evidence="4">SDR family oxidoreductase</fullName>
    </submittedName>
</protein>
<dbReference type="PRINTS" id="PR00081">
    <property type="entry name" value="GDHRDH"/>
</dbReference>
<dbReference type="InterPro" id="IPR036291">
    <property type="entry name" value="NAD(P)-bd_dom_sf"/>
</dbReference>
<evidence type="ECO:0000313" key="4">
    <source>
        <dbReference type="EMBL" id="MDE8649588.1"/>
    </source>
</evidence>
<dbReference type="Proteomes" id="UP001217325">
    <property type="component" value="Unassembled WGS sequence"/>
</dbReference>
<dbReference type="FunFam" id="3.40.50.720:FF:000084">
    <property type="entry name" value="Short-chain dehydrogenase reductase"/>
    <property type="match status" value="1"/>
</dbReference>
<name>A0AAW6LUL3_RHOSG</name>
<dbReference type="GeneID" id="64144012"/>
<feature type="domain" description="Ketoreductase" evidence="3">
    <location>
        <begin position="7"/>
        <end position="174"/>
    </location>
</feature>
<dbReference type="SUPFAM" id="SSF51735">
    <property type="entry name" value="NAD(P)-binding Rossmann-fold domains"/>
    <property type="match status" value="1"/>
</dbReference>
<evidence type="ECO:0000256" key="2">
    <source>
        <dbReference type="ARBA" id="ARBA00023002"/>
    </source>
</evidence>
<sequence length="245" mass="25179">MTDHNGRSALISGGASPVGAAIAKALSEEGFGVLIGDLLEGEGNATASKLGDRVAFQRLDVTQPESWESAIDTAESTFGHLSVLVNNAGIIESGSVQLQRPTQFKHVLNTNLYGAWLGIHCAAKSLTTAGGGAIVNISSTAGLTGYQGMGAYVASEWGLRGLTKATALDLCGNDVRVCSVHPGPIQGSATNDFGGLPFVADQPIPRLGSPNEIASTVRFIVSEATYTTGTEFVVDGGYAAGRPRS</sequence>
<evidence type="ECO:0000259" key="3">
    <source>
        <dbReference type="SMART" id="SM00822"/>
    </source>
</evidence>
<dbReference type="InterPro" id="IPR057326">
    <property type="entry name" value="KR_dom"/>
</dbReference>
<dbReference type="GO" id="GO:0016616">
    <property type="term" value="F:oxidoreductase activity, acting on the CH-OH group of donors, NAD or NADP as acceptor"/>
    <property type="evidence" value="ECO:0007669"/>
    <property type="project" value="UniProtKB-ARBA"/>
</dbReference>
<dbReference type="Pfam" id="PF13561">
    <property type="entry name" value="adh_short_C2"/>
    <property type="match status" value="1"/>
</dbReference>
<dbReference type="AlphaFoldDB" id="A0AAW6LUL3"/>
<dbReference type="Gene3D" id="3.40.50.720">
    <property type="entry name" value="NAD(P)-binding Rossmann-like Domain"/>
    <property type="match status" value="1"/>
</dbReference>
<organism evidence="4 5">
    <name type="scientific">Rhodococcus qingshengii</name>
    <dbReference type="NCBI Taxonomy" id="334542"/>
    <lineage>
        <taxon>Bacteria</taxon>
        <taxon>Bacillati</taxon>
        <taxon>Actinomycetota</taxon>
        <taxon>Actinomycetes</taxon>
        <taxon>Mycobacteriales</taxon>
        <taxon>Nocardiaceae</taxon>
        <taxon>Rhodococcus</taxon>
        <taxon>Rhodococcus erythropolis group</taxon>
    </lineage>
</organism>
<dbReference type="PANTHER" id="PTHR42760:SF133">
    <property type="entry name" value="3-OXOACYL-[ACYL-CARRIER-PROTEIN] REDUCTASE"/>
    <property type="match status" value="1"/>
</dbReference>
<dbReference type="SMART" id="SM00822">
    <property type="entry name" value="PKS_KR"/>
    <property type="match status" value="1"/>
</dbReference>
<dbReference type="PRINTS" id="PR00080">
    <property type="entry name" value="SDRFAMILY"/>
</dbReference>
<evidence type="ECO:0000313" key="5">
    <source>
        <dbReference type="Proteomes" id="UP001217325"/>
    </source>
</evidence>
<proteinExistence type="inferred from homology"/>
<reference evidence="4" key="1">
    <citation type="submission" date="2023-02" db="EMBL/GenBank/DDBJ databases">
        <title>A novel hydrolase synthesized by Rhodococcus erythropolis HQ is responsible for the detoxification of Zearalenone.</title>
        <authorList>
            <person name="Hu J."/>
            <person name="Xu J."/>
        </authorList>
    </citation>
    <scope>NUCLEOTIDE SEQUENCE</scope>
    <source>
        <strain evidence="4">HQ</strain>
    </source>
</reference>
<gene>
    <name evidence="4" type="ORF">PXH69_31935</name>
</gene>
<dbReference type="PANTHER" id="PTHR42760">
    <property type="entry name" value="SHORT-CHAIN DEHYDROGENASES/REDUCTASES FAMILY MEMBER"/>
    <property type="match status" value="1"/>
</dbReference>
<comment type="caution">
    <text evidence="4">The sequence shown here is derived from an EMBL/GenBank/DDBJ whole genome shotgun (WGS) entry which is preliminary data.</text>
</comment>